<evidence type="ECO:0000313" key="6">
    <source>
        <dbReference type="RefSeq" id="XP_014678065.1"/>
    </source>
</evidence>
<proteinExistence type="predicted"/>
<keyword evidence="4" id="KW-0472">Membrane</keyword>
<dbReference type="InterPro" id="IPR046338">
    <property type="entry name" value="GAIN_dom_sf"/>
</dbReference>
<organism evidence="5 6">
    <name type="scientific">Priapulus caudatus</name>
    <name type="common">Priapulid worm</name>
    <dbReference type="NCBI Taxonomy" id="37621"/>
    <lineage>
        <taxon>Eukaryota</taxon>
        <taxon>Metazoa</taxon>
        <taxon>Ecdysozoa</taxon>
        <taxon>Scalidophora</taxon>
        <taxon>Priapulida</taxon>
        <taxon>Priapulimorpha</taxon>
        <taxon>Priapulimorphida</taxon>
        <taxon>Priapulidae</taxon>
        <taxon>Priapulus</taxon>
    </lineage>
</organism>
<dbReference type="InterPro" id="IPR000203">
    <property type="entry name" value="GPS"/>
</dbReference>
<evidence type="ECO:0000256" key="3">
    <source>
        <dbReference type="ARBA" id="ARBA00022989"/>
    </source>
</evidence>
<evidence type="ECO:0000256" key="1">
    <source>
        <dbReference type="ARBA" id="ARBA00004370"/>
    </source>
</evidence>
<evidence type="ECO:0000256" key="4">
    <source>
        <dbReference type="ARBA" id="ARBA00023136"/>
    </source>
</evidence>
<evidence type="ECO:0000313" key="5">
    <source>
        <dbReference type="Proteomes" id="UP000695022"/>
    </source>
</evidence>
<sequence length="228" mass="26115">MVFGLQMQLLQGKGTEQLLSDCNRILQIIASRTIVNENEELQLTTMATNIYSCTLKWKRQEGVFHKVKFDACADSDSVLDEWGQTDLSISMPPAAHENSYKNRDCSASLTMYKTLDRTMPTDTEVGQHFKAKKTYESDSLVVTLDVYPELRQRALWGHYIYVLLRRKGHEPICIPAYWKIAETEGGWAGWSTHGVSVVWCNETHAYFKVDHLTSFAILVQTTPTWVRM</sequence>
<protein>
    <submittedName>
        <fullName evidence="6">Cadherin EGF LAG seven-pass G-type receptor 2-like</fullName>
    </submittedName>
</protein>
<dbReference type="RefSeq" id="XP_014678065.1">
    <property type="nucleotide sequence ID" value="XM_014822579.1"/>
</dbReference>
<name>A0ABM1F0U4_PRICU</name>
<gene>
    <name evidence="6" type="primary">LOC106817867</name>
</gene>
<keyword evidence="3" id="KW-1133">Transmembrane helix</keyword>
<accession>A0ABM1F0U4</accession>
<evidence type="ECO:0000256" key="2">
    <source>
        <dbReference type="ARBA" id="ARBA00022692"/>
    </source>
</evidence>
<dbReference type="GeneID" id="106817867"/>
<keyword evidence="5" id="KW-1185">Reference proteome</keyword>
<reference evidence="6" key="1">
    <citation type="submission" date="2025-08" db="UniProtKB">
        <authorList>
            <consortium name="RefSeq"/>
        </authorList>
    </citation>
    <scope>IDENTIFICATION</scope>
</reference>
<dbReference type="Proteomes" id="UP000695022">
    <property type="component" value="Unplaced"/>
</dbReference>
<keyword evidence="2" id="KW-0812">Transmembrane</keyword>
<dbReference type="Pfam" id="PF01825">
    <property type="entry name" value="GPS"/>
    <property type="match status" value="1"/>
</dbReference>
<comment type="subcellular location">
    <subcellularLocation>
        <location evidence="1">Membrane</location>
    </subcellularLocation>
</comment>
<dbReference type="Gene3D" id="2.60.220.50">
    <property type="match status" value="1"/>
</dbReference>